<evidence type="ECO:0000313" key="3">
    <source>
        <dbReference type="Proteomes" id="UP000567179"/>
    </source>
</evidence>
<feature type="region of interest" description="Disordered" evidence="1">
    <location>
        <begin position="25"/>
        <end position="49"/>
    </location>
</feature>
<protein>
    <submittedName>
        <fullName evidence="2">Uncharacterized protein</fullName>
    </submittedName>
</protein>
<dbReference type="EMBL" id="JAACJJ010000044">
    <property type="protein sequence ID" value="KAF5314283.1"/>
    <property type="molecule type" value="Genomic_DNA"/>
</dbReference>
<organism evidence="2 3">
    <name type="scientific">Psilocybe cf. subviscida</name>
    <dbReference type="NCBI Taxonomy" id="2480587"/>
    <lineage>
        <taxon>Eukaryota</taxon>
        <taxon>Fungi</taxon>
        <taxon>Dikarya</taxon>
        <taxon>Basidiomycota</taxon>
        <taxon>Agaricomycotina</taxon>
        <taxon>Agaricomycetes</taxon>
        <taxon>Agaricomycetidae</taxon>
        <taxon>Agaricales</taxon>
        <taxon>Agaricineae</taxon>
        <taxon>Strophariaceae</taxon>
        <taxon>Psilocybe</taxon>
    </lineage>
</organism>
<dbReference type="OrthoDB" id="3259884at2759"/>
<feature type="region of interest" description="Disordered" evidence="1">
    <location>
        <begin position="142"/>
        <end position="166"/>
    </location>
</feature>
<gene>
    <name evidence="2" type="ORF">D9619_011846</name>
</gene>
<evidence type="ECO:0000256" key="1">
    <source>
        <dbReference type="SAM" id="MobiDB-lite"/>
    </source>
</evidence>
<keyword evidence="3" id="KW-1185">Reference proteome</keyword>
<dbReference type="Proteomes" id="UP000567179">
    <property type="component" value="Unassembled WGS sequence"/>
</dbReference>
<evidence type="ECO:0000313" key="2">
    <source>
        <dbReference type="EMBL" id="KAF5314283.1"/>
    </source>
</evidence>
<name>A0A8H5B0I4_9AGAR</name>
<reference evidence="2 3" key="1">
    <citation type="journal article" date="2020" name="ISME J.">
        <title>Uncovering the hidden diversity of litter-decomposition mechanisms in mushroom-forming fungi.</title>
        <authorList>
            <person name="Floudas D."/>
            <person name="Bentzer J."/>
            <person name="Ahren D."/>
            <person name="Johansson T."/>
            <person name="Persson P."/>
            <person name="Tunlid A."/>
        </authorList>
    </citation>
    <scope>NUCLEOTIDE SEQUENCE [LARGE SCALE GENOMIC DNA]</scope>
    <source>
        <strain evidence="2 3">CBS 101986</strain>
    </source>
</reference>
<sequence length="166" mass="18418">MSDSDKEIPTSRLINSIPVVLSAQVPKSTAKGSKGGGKGRSKAPKMKTETKQKELSFEFEQTLPNYLLFLGNALQVHGQTKFVPVKKHTAYGFKISIGKKAKTDAVDIDKFSEYKDIVGRILAKSPSKIFVYIDLEEVKKSAKRREQEDTDEEAAPHPAIVVQNVR</sequence>
<dbReference type="AlphaFoldDB" id="A0A8H5B0I4"/>
<comment type="caution">
    <text evidence="2">The sequence shown here is derived from an EMBL/GenBank/DDBJ whole genome shotgun (WGS) entry which is preliminary data.</text>
</comment>
<proteinExistence type="predicted"/>
<accession>A0A8H5B0I4</accession>